<keyword evidence="1" id="KW-0378">Hydrolase</keyword>
<comment type="caution">
    <text evidence="4">The sequence shown here is derived from an EMBL/GenBank/DDBJ whole genome shotgun (WGS) entry which is preliminary data.</text>
</comment>
<organism evidence="4 5">
    <name type="scientific">Tanacetum coccineum</name>
    <dbReference type="NCBI Taxonomy" id="301880"/>
    <lineage>
        <taxon>Eukaryota</taxon>
        <taxon>Viridiplantae</taxon>
        <taxon>Streptophyta</taxon>
        <taxon>Embryophyta</taxon>
        <taxon>Tracheophyta</taxon>
        <taxon>Spermatophyta</taxon>
        <taxon>Magnoliopsida</taxon>
        <taxon>eudicotyledons</taxon>
        <taxon>Gunneridae</taxon>
        <taxon>Pentapetalae</taxon>
        <taxon>asterids</taxon>
        <taxon>campanulids</taxon>
        <taxon>Asterales</taxon>
        <taxon>Asteraceae</taxon>
        <taxon>Asteroideae</taxon>
        <taxon>Anthemideae</taxon>
        <taxon>Anthemidinae</taxon>
        <taxon>Tanacetum</taxon>
    </lineage>
</organism>
<keyword evidence="1" id="KW-0234">DNA repair</keyword>
<proteinExistence type="inferred from homology"/>
<keyword evidence="1 4" id="KW-0347">Helicase</keyword>
<dbReference type="Pfam" id="PF05970">
    <property type="entry name" value="PIF1"/>
    <property type="match status" value="1"/>
</dbReference>
<feature type="domain" description="DNA helicase Pif1-like DEAD-box helicase" evidence="2">
    <location>
        <begin position="3"/>
        <end position="60"/>
    </location>
</feature>
<name>A0ABQ5EC59_9ASTR</name>
<sequence length="199" mass="23222">MELISTSIAESHLWCHFKVLSMTQNMRLQRPRMDEDERKRTEVFATWLLNLGNDECGEPDEDDNVDTSWITIPSEYYVSPDEKGITELINFIYDAETLKNPTAVTLKQKTIVSSRETSETKMLYPMEYLNTMQFPGFPPHEFQLKVGSPIMFLWNVNLSKGLCNGTRMKFRCPMSKVLTKDDRNQHCYTETRRTNVGIY</sequence>
<keyword evidence="5" id="KW-1185">Reference proteome</keyword>
<comment type="similarity">
    <text evidence="1">Belongs to the helicase family.</text>
</comment>
<comment type="cofactor">
    <cofactor evidence="1">
        <name>Mg(2+)</name>
        <dbReference type="ChEBI" id="CHEBI:18420"/>
    </cofactor>
</comment>
<comment type="catalytic activity">
    <reaction evidence="1">
        <text>ATP + H2O = ADP + phosphate + H(+)</text>
        <dbReference type="Rhea" id="RHEA:13065"/>
        <dbReference type="ChEBI" id="CHEBI:15377"/>
        <dbReference type="ChEBI" id="CHEBI:15378"/>
        <dbReference type="ChEBI" id="CHEBI:30616"/>
        <dbReference type="ChEBI" id="CHEBI:43474"/>
        <dbReference type="ChEBI" id="CHEBI:456216"/>
        <dbReference type="EC" id="5.6.2.3"/>
    </reaction>
</comment>
<accession>A0ABQ5EC59</accession>
<keyword evidence="1" id="KW-0233">DNA recombination</keyword>
<dbReference type="Pfam" id="PF21530">
    <property type="entry name" value="Pif1_2B_dom"/>
    <property type="match status" value="1"/>
</dbReference>
<keyword evidence="1" id="KW-0067">ATP-binding</keyword>
<evidence type="ECO:0000259" key="2">
    <source>
        <dbReference type="Pfam" id="PF05970"/>
    </source>
</evidence>
<keyword evidence="1" id="KW-0227">DNA damage</keyword>
<dbReference type="InterPro" id="IPR049163">
    <property type="entry name" value="Pif1-like_2B_dom"/>
</dbReference>
<dbReference type="GO" id="GO:0004386">
    <property type="term" value="F:helicase activity"/>
    <property type="evidence" value="ECO:0007669"/>
    <property type="project" value="UniProtKB-KW"/>
</dbReference>
<dbReference type="EMBL" id="BQNB010016159">
    <property type="protein sequence ID" value="GJT48499.1"/>
    <property type="molecule type" value="Genomic_DNA"/>
</dbReference>
<dbReference type="PANTHER" id="PTHR10492:SF96">
    <property type="entry name" value="ATP-DEPENDENT DNA HELICASE"/>
    <property type="match status" value="1"/>
</dbReference>
<reference evidence="4" key="2">
    <citation type="submission" date="2022-01" db="EMBL/GenBank/DDBJ databases">
        <authorList>
            <person name="Yamashiro T."/>
            <person name="Shiraishi A."/>
            <person name="Satake H."/>
            <person name="Nakayama K."/>
        </authorList>
    </citation>
    <scope>NUCLEOTIDE SEQUENCE</scope>
</reference>
<evidence type="ECO:0000313" key="4">
    <source>
        <dbReference type="EMBL" id="GJT48499.1"/>
    </source>
</evidence>
<keyword evidence="1" id="KW-0547">Nucleotide-binding</keyword>
<dbReference type="EC" id="5.6.2.3" evidence="1"/>
<dbReference type="InterPro" id="IPR010285">
    <property type="entry name" value="DNA_helicase_pif1-like_DEAD"/>
</dbReference>
<dbReference type="Proteomes" id="UP001151760">
    <property type="component" value="Unassembled WGS sequence"/>
</dbReference>
<evidence type="ECO:0000313" key="5">
    <source>
        <dbReference type="Proteomes" id="UP001151760"/>
    </source>
</evidence>
<evidence type="ECO:0000256" key="1">
    <source>
        <dbReference type="RuleBase" id="RU363044"/>
    </source>
</evidence>
<gene>
    <name evidence="4" type="ORF">Tco_0974656</name>
</gene>
<dbReference type="PANTHER" id="PTHR10492">
    <property type="match status" value="1"/>
</dbReference>
<reference evidence="4" key="1">
    <citation type="journal article" date="2022" name="Int. J. Mol. Sci.">
        <title>Draft Genome of Tanacetum Coccineum: Genomic Comparison of Closely Related Tanacetum-Family Plants.</title>
        <authorList>
            <person name="Yamashiro T."/>
            <person name="Shiraishi A."/>
            <person name="Nakayama K."/>
            <person name="Satake H."/>
        </authorList>
    </citation>
    <scope>NUCLEOTIDE SEQUENCE</scope>
</reference>
<evidence type="ECO:0000259" key="3">
    <source>
        <dbReference type="Pfam" id="PF21530"/>
    </source>
</evidence>
<feature type="domain" description="DNA helicase Pif1-like 2B" evidence="3">
    <location>
        <begin position="127"/>
        <end position="169"/>
    </location>
</feature>
<protein>
    <recommendedName>
        <fullName evidence="1">ATP-dependent DNA helicase</fullName>
        <ecNumber evidence="1">5.6.2.3</ecNumber>
    </recommendedName>
</protein>